<dbReference type="Proteomes" id="UP001268542">
    <property type="component" value="Unassembled WGS sequence"/>
</dbReference>
<feature type="domain" description="Protein kinase" evidence="9">
    <location>
        <begin position="14"/>
        <end position="280"/>
    </location>
</feature>
<dbReference type="PROSITE" id="PS00107">
    <property type="entry name" value="PROTEIN_KINASE_ATP"/>
    <property type="match status" value="1"/>
</dbReference>
<dbReference type="PROSITE" id="PS00108">
    <property type="entry name" value="PROTEIN_KINASE_ST"/>
    <property type="match status" value="1"/>
</dbReference>
<evidence type="ECO:0000256" key="7">
    <source>
        <dbReference type="PROSITE-ProRule" id="PRU10141"/>
    </source>
</evidence>
<evidence type="ECO:0000256" key="6">
    <source>
        <dbReference type="ARBA" id="ARBA00022840"/>
    </source>
</evidence>
<reference evidence="10 11" key="1">
    <citation type="submission" date="2023-08" db="EMBL/GenBank/DDBJ databases">
        <title>Nocardioides seae sp. nov., a bacterium isolated from a soil.</title>
        <authorList>
            <person name="Wang X."/>
        </authorList>
    </citation>
    <scope>NUCLEOTIDE SEQUENCE [LARGE SCALE GENOMIC DNA]</scope>
    <source>
        <strain evidence="10 11">YZH12</strain>
    </source>
</reference>
<keyword evidence="11" id="KW-1185">Reference proteome</keyword>
<dbReference type="EMBL" id="JAVYII010000009">
    <property type="protein sequence ID" value="MDT9594902.1"/>
    <property type="molecule type" value="Genomic_DNA"/>
</dbReference>
<comment type="caution">
    <text evidence="10">The sequence shown here is derived from an EMBL/GenBank/DDBJ whole genome shotgun (WGS) entry which is preliminary data.</text>
</comment>
<dbReference type="InterPro" id="IPR000719">
    <property type="entry name" value="Prot_kinase_dom"/>
</dbReference>
<name>A0ABU3Q070_9ACTN</name>
<dbReference type="RefSeq" id="WP_315735137.1">
    <property type="nucleotide sequence ID" value="NZ_JAVYII010000009.1"/>
</dbReference>
<organism evidence="10 11">
    <name type="scientific">Nocardioides imazamoxiresistens</name>
    <dbReference type="NCBI Taxonomy" id="3231893"/>
    <lineage>
        <taxon>Bacteria</taxon>
        <taxon>Bacillati</taxon>
        <taxon>Actinomycetota</taxon>
        <taxon>Actinomycetes</taxon>
        <taxon>Propionibacteriales</taxon>
        <taxon>Nocardioidaceae</taxon>
        <taxon>Nocardioides</taxon>
    </lineage>
</organism>
<evidence type="ECO:0000256" key="4">
    <source>
        <dbReference type="ARBA" id="ARBA00022741"/>
    </source>
</evidence>
<dbReference type="PANTHER" id="PTHR43289:SF6">
    <property type="entry name" value="SERINE_THREONINE-PROTEIN KINASE NEKL-3"/>
    <property type="match status" value="1"/>
</dbReference>
<dbReference type="PANTHER" id="PTHR43289">
    <property type="entry name" value="MITOGEN-ACTIVATED PROTEIN KINASE KINASE KINASE 20-RELATED"/>
    <property type="match status" value="1"/>
</dbReference>
<feature type="compositionally biased region" description="Low complexity" evidence="8">
    <location>
        <begin position="364"/>
        <end position="376"/>
    </location>
</feature>
<dbReference type="SMART" id="SM00220">
    <property type="entry name" value="S_TKc"/>
    <property type="match status" value="1"/>
</dbReference>
<dbReference type="Gene3D" id="1.10.510.10">
    <property type="entry name" value="Transferase(Phosphotransferase) domain 1"/>
    <property type="match status" value="1"/>
</dbReference>
<keyword evidence="3" id="KW-0808">Transferase</keyword>
<dbReference type="EC" id="2.7.11.1" evidence="1"/>
<dbReference type="Gene3D" id="3.40.1000.10">
    <property type="entry name" value="Mog1/PsbP, alpha/beta/alpha sandwich"/>
    <property type="match status" value="1"/>
</dbReference>
<dbReference type="InterPro" id="IPR017441">
    <property type="entry name" value="Protein_kinase_ATP_BS"/>
</dbReference>
<dbReference type="InterPro" id="IPR008271">
    <property type="entry name" value="Ser/Thr_kinase_AS"/>
</dbReference>
<protein>
    <recommendedName>
        <fullName evidence="1">non-specific serine/threonine protein kinase</fullName>
        <ecNumber evidence="1">2.7.11.1</ecNumber>
    </recommendedName>
</protein>
<dbReference type="Gene3D" id="3.30.200.20">
    <property type="entry name" value="Phosphorylase Kinase, domain 1"/>
    <property type="match status" value="1"/>
</dbReference>
<gene>
    <name evidence="10" type="ORF">RDV89_17570</name>
</gene>
<evidence type="ECO:0000313" key="11">
    <source>
        <dbReference type="Proteomes" id="UP001268542"/>
    </source>
</evidence>
<evidence type="ECO:0000256" key="2">
    <source>
        <dbReference type="ARBA" id="ARBA00022527"/>
    </source>
</evidence>
<feature type="compositionally biased region" description="Acidic residues" evidence="8">
    <location>
        <begin position="377"/>
        <end position="391"/>
    </location>
</feature>
<evidence type="ECO:0000259" key="9">
    <source>
        <dbReference type="PROSITE" id="PS50011"/>
    </source>
</evidence>
<evidence type="ECO:0000256" key="1">
    <source>
        <dbReference type="ARBA" id="ARBA00012513"/>
    </source>
</evidence>
<proteinExistence type="predicted"/>
<dbReference type="PROSITE" id="PS50011">
    <property type="entry name" value="PROTEIN_KINASE_DOM"/>
    <property type="match status" value="1"/>
</dbReference>
<dbReference type="GO" id="GO:0016301">
    <property type="term" value="F:kinase activity"/>
    <property type="evidence" value="ECO:0007669"/>
    <property type="project" value="UniProtKB-KW"/>
</dbReference>
<dbReference type="Pfam" id="PF00069">
    <property type="entry name" value="Pkinase"/>
    <property type="match status" value="1"/>
</dbReference>
<evidence type="ECO:0000256" key="8">
    <source>
        <dbReference type="SAM" id="MobiDB-lite"/>
    </source>
</evidence>
<dbReference type="InterPro" id="IPR011009">
    <property type="entry name" value="Kinase-like_dom_sf"/>
</dbReference>
<feature type="region of interest" description="Disordered" evidence="8">
    <location>
        <begin position="286"/>
        <end position="318"/>
    </location>
</feature>
<evidence type="ECO:0000256" key="3">
    <source>
        <dbReference type="ARBA" id="ARBA00022679"/>
    </source>
</evidence>
<accession>A0ABU3Q070</accession>
<feature type="compositionally biased region" description="Gly residues" evidence="8">
    <location>
        <begin position="287"/>
        <end position="299"/>
    </location>
</feature>
<keyword evidence="2" id="KW-0723">Serine/threonine-protein kinase</keyword>
<dbReference type="CDD" id="cd14014">
    <property type="entry name" value="STKc_PknB_like"/>
    <property type="match status" value="1"/>
</dbReference>
<keyword evidence="4 7" id="KW-0547">Nucleotide-binding</keyword>
<feature type="binding site" evidence="7">
    <location>
        <position position="43"/>
    </location>
    <ligand>
        <name>ATP</name>
        <dbReference type="ChEBI" id="CHEBI:30616"/>
    </ligand>
</feature>
<feature type="region of interest" description="Disordered" evidence="8">
    <location>
        <begin position="349"/>
        <end position="407"/>
    </location>
</feature>
<keyword evidence="6 7" id="KW-0067">ATP-binding</keyword>
<dbReference type="SUPFAM" id="SSF56112">
    <property type="entry name" value="Protein kinase-like (PK-like)"/>
    <property type="match status" value="1"/>
</dbReference>
<evidence type="ECO:0000256" key="5">
    <source>
        <dbReference type="ARBA" id="ARBA00022777"/>
    </source>
</evidence>
<evidence type="ECO:0000313" key="10">
    <source>
        <dbReference type="EMBL" id="MDT9594902.1"/>
    </source>
</evidence>
<sequence length="560" mass="56826">MGYYPEPGDTFGPYTITDVVGRGGMGVVFAARQSGLDRTVALKVLSPQHAVDDDYRRRFVREAAALARLDSPHVIHVYDHGEVDGCLFLATQHVGGGDLGHLLRTHGALAPRAALAIAAQVADALHDAHRVGIVHRDVKPSNVLLRAGTSEPFSYLCDFGIAQAAGPEGVDGAEGADLTAAGAVAGTPAYLAPERCRGEAATPSSDLYAVGCVLVAMLTGHAPYRGSDVEVGVQHLHGPVPQLPGHDPLTARLNALLRRVLAKDPAQRHGSAAELRDELQEIRAGLTGAGTGTGPGTGAGSPAFAPLPPGAPVSSGAPRSRTLTWALAAAAVVVLVAGTAVGVVALRDGDGGGDDEASGSSPGTSATEAPSSPEESASADDDRTDDTDDTDGTGGRGSVAVPYGPATTATPADGALVALDGYSFRVPRGWTERTDVPNVDVAWMDGAGTGPFANNVNTVNETVPSGTTMNEVVVALGSAAQQLGGTDIELGGIVDLDGSPAVYQAATLQAGGGVAYRAHQFAALEGDRLLTITFSQAADTAPAASQEEIGSVLATFTWDG</sequence>
<keyword evidence="5 10" id="KW-0418">Kinase</keyword>